<dbReference type="PANTHER" id="PTHR45348">
    <property type="entry name" value="HYPOTHETICAL OXIDOREDUCTASE (EUROFUNG)"/>
    <property type="match status" value="1"/>
</dbReference>
<dbReference type="Proteomes" id="UP000008064">
    <property type="component" value="Unassembled WGS sequence"/>
</dbReference>
<dbReference type="EMBL" id="GL945433">
    <property type="protein sequence ID" value="EGO25842.1"/>
    <property type="molecule type" value="Genomic_DNA"/>
</dbReference>
<dbReference type="SUPFAM" id="SSF51735">
    <property type="entry name" value="NAD(P)-binding Rossmann-fold domains"/>
    <property type="match status" value="1"/>
</dbReference>
<gene>
    <name evidence="2" type="ORF">SERLADRAFT_466535</name>
</gene>
<dbReference type="InterPro" id="IPR013154">
    <property type="entry name" value="ADH-like_N"/>
</dbReference>
<dbReference type="HOGENOM" id="CLU_026673_16_5_1"/>
<name>F8NUD0_SERL9</name>
<proteinExistence type="predicted"/>
<dbReference type="CDD" id="cd08249">
    <property type="entry name" value="enoyl_reductase_like"/>
    <property type="match status" value="1"/>
</dbReference>
<reference evidence="2" key="1">
    <citation type="submission" date="2011-04" db="EMBL/GenBank/DDBJ databases">
        <title>Evolution of plant cell wall degrading machinery underlies the functional diversity of forest fungi.</title>
        <authorList>
            <consortium name="US DOE Joint Genome Institute (JGI-PGF)"/>
            <person name="Eastwood D.C."/>
            <person name="Floudas D."/>
            <person name="Binder M."/>
            <person name="Majcherczyk A."/>
            <person name="Schneider P."/>
            <person name="Aerts A."/>
            <person name="Asiegbu F.O."/>
            <person name="Baker S.E."/>
            <person name="Barry K."/>
            <person name="Bendiksby M."/>
            <person name="Blumentritt M."/>
            <person name="Coutinho P.M."/>
            <person name="Cullen D."/>
            <person name="Cullen D."/>
            <person name="Gathman A."/>
            <person name="Goodell B."/>
            <person name="Henrissat B."/>
            <person name="Ihrmark K."/>
            <person name="Kauserud H."/>
            <person name="Kohler A."/>
            <person name="LaButti K."/>
            <person name="Lapidus A."/>
            <person name="Lavin J.L."/>
            <person name="Lee Y.-H."/>
            <person name="Lindquist E."/>
            <person name="Lilly W."/>
            <person name="Lucas S."/>
            <person name="Morin E."/>
            <person name="Murat C."/>
            <person name="Oguiza J.A."/>
            <person name="Park J."/>
            <person name="Pisabarro A.G."/>
            <person name="Riley R."/>
            <person name="Rosling A."/>
            <person name="Salamov A."/>
            <person name="Schmidt O."/>
            <person name="Schmutz J."/>
            <person name="Skrede I."/>
            <person name="Stenlid J."/>
            <person name="Wiebenga A."/>
            <person name="Xie X."/>
            <person name="Kues U."/>
            <person name="Hibbett D.S."/>
            <person name="Hoffmeister D."/>
            <person name="Hogberg N."/>
            <person name="Martin F."/>
            <person name="Grigoriev I.V."/>
            <person name="Watkinson S.C."/>
        </authorList>
    </citation>
    <scope>NUCLEOTIDE SEQUENCE</scope>
    <source>
        <strain evidence="2">S7.9</strain>
    </source>
</reference>
<dbReference type="InterPro" id="IPR047122">
    <property type="entry name" value="Trans-enoyl_RdTase-like"/>
</dbReference>
<dbReference type="SUPFAM" id="SSF50129">
    <property type="entry name" value="GroES-like"/>
    <property type="match status" value="1"/>
</dbReference>
<evidence type="ECO:0000259" key="1">
    <source>
        <dbReference type="SMART" id="SM00829"/>
    </source>
</evidence>
<accession>F8NUD0</accession>
<dbReference type="GO" id="GO:0016651">
    <property type="term" value="F:oxidoreductase activity, acting on NAD(P)H"/>
    <property type="evidence" value="ECO:0007669"/>
    <property type="project" value="InterPro"/>
</dbReference>
<dbReference type="OrthoDB" id="3233595at2759"/>
<sequence length="346" mass="37281">MSTQTALWLPKEFGQYKLGTRDTEKPGPDEVLIKVMAAALNPLDWKVQDHGNRMIKDYPAILGFEGSGIVEDVGESVTEHVKGDKVFFSGFMTNRHATFQHYTIMLAAHAAKIPDNISLDQAASIPAGLTTAVDALYSPKPHGLAFTPPWEEGGRGKYTGKSIVVLGGASAVGQFVIQVARLSGFSPIIATASLHNTTLLTSLGATHVVDRHLPLSSLAQEVAKVTSTPTTLVFDAVATSETQQAGYDLLVSGGQIAVVLPPTIQTKPEDNKQILLMFGSFFPPEKREFGTRMYSQLTRMFAEAELVPLPVEVLPDGLNGIVPGLERLKNNLISGKKLIAHPWDTA</sequence>
<dbReference type="Pfam" id="PF00107">
    <property type="entry name" value="ADH_zinc_N"/>
    <property type="match status" value="1"/>
</dbReference>
<evidence type="ECO:0000313" key="2">
    <source>
        <dbReference type="EMBL" id="EGO25842.1"/>
    </source>
</evidence>
<organism>
    <name type="scientific">Serpula lacrymans var. lacrymans (strain S7.9)</name>
    <name type="common">Dry rot fungus</name>
    <dbReference type="NCBI Taxonomy" id="578457"/>
    <lineage>
        <taxon>Eukaryota</taxon>
        <taxon>Fungi</taxon>
        <taxon>Dikarya</taxon>
        <taxon>Basidiomycota</taxon>
        <taxon>Agaricomycotina</taxon>
        <taxon>Agaricomycetes</taxon>
        <taxon>Agaricomycetidae</taxon>
        <taxon>Boletales</taxon>
        <taxon>Coniophorineae</taxon>
        <taxon>Serpulaceae</taxon>
        <taxon>Serpula</taxon>
    </lineage>
</organism>
<dbReference type="PANTHER" id="PTHR45348:SF2">
    <property type="entry name" value="ZINC-TYPE ALCOHOL DEHYDROGENASE-LIKE PROTEIN C2E1P3.01"/>
    <property type="match status" value="1"/>
</dbReference>
<dbReference type="InterPro" id="IPR036291">
    <property type="entry name" value="NAD(P)-bd_dom_sf"/>
</dbReference>
<dbReference type="KEGG" id="sla:SERLADRAFT_466535"/>
<dbReference type="SMART" id="SM00829">
    <property type="entry name" value="PKS_ER"/>
    <property type="match status" value="1"/>
</dbReference>
<dbReference type="InterPro" id="IPR020843">
    <property type="entry name" value="ER"/>
</dbReference>
<dbReference type="InterPro" id="IPR011032">
    <property type="entry name" value="GroES-like_sf"/>
</dbReference>
<dbReference type="AlphaFoldDB" id="F8NUD0"/>
<protein>
    <recommendedName>
        <fullName evidence="1">Enoyl reductase (ER) domain-containing protein</fullName>
    </recommendedName>
</protein>
<dbReference type="RefSeq" id="XP_007317964.1">
    <property type="nucleotide sequence ID" value="XM_007317902.1"/>
</dbReference>
<dbReference type="Gene3D" id="3.40.50.720">
    <property type="entry name" value="NAD(P)-binding Rossmann-like Domain"/>
    <property type="match status" value="1"/>
</dbReference>
<dbReference type="Pfam" id="PF08240">
    <property type="entry name" value="ADH_N"/>
    <property type="match status" value="1"/>
</dbReference>
<dbReference type="InterPro" id="IPR013149">
    <property type="entry name" value="ADH-like_C"/>
</dbReference>
<dbReference type="GeneID" id="18819078"/>
<feature type="domain" description="Enoyl reductase (ER)" evidence="1">
    <location>
        <begin position="11"/>
        <end position="339"/>
    </location>
</feature>
<dbReference type="Gene3D" id="3.90.180.10">
    <property type="entry name" value="Medium-chain alcohol dehydrogenases, catalytic domain"/>
    <property type="match status" value="1"/>
</dbReference>